<dbReference type="Proteomes" id="UP000007058">
    <property type="component" value="Chromosome"/>
</dbReference>
<dbReference type="SUPFAM" id="SSF51261">
    <property type="entry name" value="Duplicated hybrid motif"/>
    <property type="match status" value="1"/>
</dbReference>
<organism evidence="2 3">
    <name type="scientific">Paramagnetospirillum magneticum (strain ATCC 700264 / AMB-1)</name>
    <name type="common">Magnetospirillum magneticum</name>
    <dbReference type="NCBI Taxonomy" id="342108"/>
    <lineage>
        <taxon>Bacteria</taxon>
        <taxon>Pseudomonadati</taxon>
        <taxon>Pseudomonadota</taxon>
        <taxon>Alphaproteobacteria</taxon>
        <taxon>Rhodospirillales</taxon>
        <taxon>Magnetospirillaceae</taxon>
        <taxon>Paramagnetospirillum</taxon>
    </lineage>
</organism>
<dbReference type="FunFam" id="2.70.70.10:FF:000019">
    <property type="entry name" value="M23 family peptidase"/>
    <property type="match status" value="1"/>
</dbReference>
<keyword evidence="3" id="KW-1185">Reference proteome</keyword>
<dbReference type="PANTHER" id="PTHR21666">
    <property type="entry name" value="PEPTIDASE-RELATED"/>
    <property type="match status" value="1"/>
</dbReference>
<dbReference type="EMBL" id="AP007255">
    <property type="protein sequence ID" value="BAE49087.1"/>
    <property type="molecule type" value="Genomic_DNA"/>
</dbReference>
<dbReference type="Pfam" id="PF01551">
    <property type="entry name" value="Peptidase_M23"/>
    <property type="match status" value="1"/>
</dbReference>
<protein>
    <submittedName>
        <fullName evidence="2">Membrane protein related to metalloendopeptidase</fullName>
    </submittedName>
</protein>
<proteinExistence type="predicted"/>
<dbReference type="HOGENOM" id="CLU_029425_5_5_5"/>
<dbReference type="InterPro" id="IPR011055">
    <property type="entry name" value="Dup_hybrid_motif"/>
</dbReference>
<dbReference type="PANTHER" id="PTHR21666:SF285">
    <property type="entry name" value="M23 FAMILY METALLOPEPTIDASE"/>
    <property type="match status" value="1"/>
</dbReference>
<reference evidence="2 3" key="1">
    <citation type="journal article" date="2005" name="DNA Res.">
        <title>Complete genome sequence of the facultative anaerobic magnetotactic bacterium Magnetospirillum sp. strain AMB-1.</title>
        <authorList>
            <person name="Matsunaga T."/>
            <person name="Okamura Y."/>
            <person name="Fukuda Y."/>
            <person name="Wahyudi A.T."/>
            <person name="Murase Y."/>
            <person name="Takeyama H."/>
        </authorList>
    </citation>
    <scope>NUCLEOTIDE SEQUENCE [LARGE SCALE GENOMIC DNA]</scope>
    <source>
        <strain evidence="3">ATCC 700264 / AMB-1</strain>
    </source>
</reference>
<dbReference type="STRING" id="342108.amb0283"/>
<dbReference type="InterPro" id="IPR050570">
    <property type="entry name" value="Cell_wall_metabolism_enzyme"/>
</dbReference>
<sequence length="304" mass="31577">MTRNDPGLCQSLAGRAPSARLAAASMAAVVLLLSLVWTCSAAAGTVLTGRAEQGGLVAGATDPGARVSLDSRPVPVDRQGRFLLGFGRDAAATAELLIALPDGRAEVRALAVSRRDWRIQRIEGVPREKAEPDAASLARLKAEAAMVRAIRERITPEPQYLGGFLRPADGPVSGVFGSQRVYNGNGGAPHSGLDIAAPAGAPVHACADGTVVLAAPDLFLTGRTVMIDHGLGLISSYAHLSRLDVVAGAKVRRGDLVGAIGATGLATGPHLHWGMSWLDIRLDPEAVENTLNALYASISLNKKQ</sequence>
<accession>Q2WAN8</accession>
<dbReference type="AlphaFoldDB" id="Q2WAN8"/>
<dbReference type="Gene3D" id="2.70.70.10">
    <property type="entry name" value="Glucose Permease (Domain IIA)"/>
    <property type="match status" value="1"/>
</dbReference>
<dbReference type="KEGG" id="mag:amb0283"/>
<dbReference type="InterPro" id="IPR016047">
    <property type="entry name" value="M23ase_b-sheet_dom"/>
</dbReference>
<evidence type="ECO:0000259" key="1">
    <source>
        <dbReference type="Pfam" id="PF01551"/>
    </source>
</evidence>
<dbReference type="GO" id="GO:0004222">
    <property type="term" value="F:metalloendopeptidase activity"/>
    <property type="evidence" value="ECO:0007669"/>
    <property type="project" value="TreeGrafter"/>
</dbReference>
<name>Q2WAN8_PARM1</name>
<evidence type="ECO:0000313" key="3">
    <source>
        <dbReference type="Proteomes" id="UP000007058"/>
    </source>
</evidence>
<dbReference type="CDD" id="cd12797">
    <property type="entry name" value="M23_peptidase"/>
    <property type="match status" value="1"/>
</dbReference>
<feature type="domain" description="M23ase beta-sheet core" evidence="1">
    <location>
        <begin position="189"/>
        <end position="284"/>
    </location>
</feature>
<evidence type="ECO:0000313" key="2">
    <source>
        <dbReference type="EMBL" id="BAE49087.1"/>
    </source>
</evidence>
<gene>
    <name evidence="2" type="ordered locus">amb0283</name>
</gene>